<feature type="region of interest" description="Disordered" evidence="3">
    <location>
        <begin position="15"/>
        <end position="34"/>
    </location>
</feature>
<feature type="domain" description="DDE Tnp4" evidence="4">
    <location>
        <begin position="10"/>
        <end position="58"/>
    </location>
</feature>
<comment type="cofactor">
    <cofactor evidence="1">
        <name>a divalent metal cation</name>
        <dbReference type="ChEBI" id="CHEBI:60240"/>
    </cofactor>
</comment>
<evidence type="ECO:0000256" key="3">
    <source>
        <dbReference type="SAM" id="MobiDB-lite"/>
    </source>
</evidence>
<protein>
    <recommendedName>
        <fullName evidence="4">DDE Tnp4 domain-containing protein</fullName>
    </recommendedName>
</protein>
<evidence type="ECO:0000313" key="6">
    <source>
        <dbReference type="Proteomes" id="UP001168098"/>
    </source>
</evidence>
<dbReference type="AlphaFoldDB" id="A0AA39DV38"/>
<reference evidence="5 6" key="1">
    <citation type="journal article" date="2023" name="BMC Biotechnol.">
        <title>Vitis rotundifolia cv Carlos genome sequencing.</title>
        <authorList>
            <person name="Huff M."/>
            <person name="Hulse-Kemp A."/>
            <person name="Scheffler B."/>
            <person name="Youngblood R."/>
            <person name="Simpson S."/>
            <person name="Babiker E."/>
            <person name="Staton M."/>
        </authorList>
    </citation>
    <scope>NUCLEOTIDE SEQUENCE [LARGE SCALE GENOMIC DNA]</scope>
    <source>
        <tissue evidence="5">Leaf</tissue>
    </source>
</reference>
<keyword evidence="6" id="KW-1185">Reference proteome</keyword>
<dbReference type="GO" id="GO:0046872">
    <property type="term" value="F:metal ion binding"/>
    <property type="evidence" value="ECO:0007669"/>
    <property type="project" value="UniProtKB-KW"/>
</dbReference>
<dbReference type="EMBL" id="JARBHA010000006">
    <property type="protein sequence ID" value="KAJ9698741.1"/>
    <property type="molecule type" value="Genomic_DNA"/>
</dbReference>
<name>A0AA39DV38_VITRO</name>
<sequence>MSGYLGPYKGERYHLPDFRQGSSPKGKKEISNHRHSSLRCTIERMFAVLKNRWRMLQEMHRFPLEKTSFGSLLLNPSIGNQSEIESSISILAEIARILVVSPLQPTLGFHHSPLNLLVIVNTKAKERELQAKETELKKKEWYQHLYDIKYYLLVLYCLFQMINVDLCVK</sequence>
<proteinExistence type="predicted"/>
<dbReference type="Proteomes" id="UP001168098">
    <property type="component" value="Unassembled WGS sequence"/>
</dbReference>
<accession>A0AA39DV38</accession>
<evidence type="ECO:0000256" key="2">
    <source>
        <dbReference type="ARBA" id="ARBA00022723"/>
    </source>
</evidence>
<organism evidence="5 6">
    <name type="scientific">Vitis rotundifolia</name>
    <name type="common">Muscadine grape</name>
    <dbReference type="NCBI Taxonomy" id="103349"/>
    <lineage>
        <taxon>Eukaryota</taxon>
        <taxon>Viridiplantae</taxon>
        <taxon>Streptophyta</taxon>
        <taxon>Embryophyta</taxon>
        <taxon>Tracheophyta</taxon>
        <taxon>Spermatophyta</taxon>
        <taxon>Magnoliopsida</taxon>
        <taxon>eudicotyledons</taxon>
        <taxon>Gunneridae</taxon>
        <taxon>Pentapetalae</taxon>
        <taxon>rosids</taxon>
        <taxon>Vitales</taxon>
        <taxon>Vitaceae</taxon>
        <taxon>Viteae</taxon>
        <taxon>Vitis</taxon>
    </lineage>
</organism>
<evidence type="ECO:0000313" key="5">
    <source>
        <dbReference type="EMBL" id="KAJ9698741.1"/>
    </source>
</evidence>
<dbReference type="InterPro" id="IPR027806">
    <property type="entry name" value="HARBI1_dom"/>
</dbReference>
<evidence type="ECO:0000259" key="4">
    <source>
        <dbReference type="Pfam" id="PF13359"/>
    </source>
</evidence>
<evidence type="ECO:0000256" key="1">
    <source>
        <dbReference type="ARBA" id="ARBA00001968"/>
    </source>
</evidence>
<keyword evidence="2" id="KW-0479">Metal-binding</keyword>
<comment type="caution">
    <text evidence="5">The sequence shown here is derived from an EMBL/GenBank/DDBJ whole genome shotgun (WGS) entry which is preliminary data.</text>
</comment>
<dbReference type="Pfam" id="PF13359">
    <property type="entry name" value="DDE_Tnp_4"/>
    <property type="match status" value="1"/>
</dbReference>
<gene>
    <name evidence="5" type="ORF">PVL29_007682</name>
</gene>